<dbReference type="Proteomes" id="UP000053372">
    <property type="component" value="Unassembled WGS sequence"/>
</dbReference>
<dbReference type="Gene3D" id="1.10.287.130">
    <property type="match status" value="1"/>
</dbReference>
<dbReference type="Pfam" id="PF02518">
    <property type="entry name" value="HATPase_c"/>
    <property type="match status" value="1"/>
</dbReference>
<accession>A0A0V7ZS96</accession>
<keyword evidence="6" id="KW-0175">Coiled coil</keyword>
<dbReference type="OrthoDB" id="573511at2"/>
<evidence type="ECO:0000313" key="10">
    <source>
        <dbReference type="Proteomes" id="UP000053372"/>
    </source>
</evidence>
<dbReference type="InterPro" id="IPR041664">
    <property type="entry name" value="AAA_16"/>
</dbReference>
<dbReference type="InterPro" id="IPR053159">
    <property type="entry name" value="Hybrid_Histidine_Kinase"/>
</dbReference>
<dbReference type="SUPFAM" id="SSF52540">
    <property type="entry name" value="P-loop containing nucleoside triphosphate hydrolases"/>
    <property type="match status" value="1"/>
</dbReference>
<comment type="caution">
    <text evidence="9">The sequence shown here is derived from an EMBL/GenBank/DDBJ whole genome shotgun (WGS) entry which is preliminary data.</text>
</comment>
<gene>
    <name evidence="9" type="ORF">BC008_30230</name>
</gene>
<dbReference type="PROSITE" id="PS50011">
    <property type="entry name" value="PROTEIN_KINASE_DOM"/>
    <property type="match status" value="1"/>
</dbReference>
<dbReference type="InterPro" id="IPR003661">
    <property type="entry name" value="HisK_dim/P_dom"/>
</dbReference>
<dbReference type="InterPro" id="IPR029016">
    <property type="entry name" value="GAF-like_dom_sf"/>
</dbReference>
<evidence type="ECO:0000259" key="8">
    <source>
        <dbReference type="PROSITE" id="PS50109"/>
    </source>
</evidence>
<dbReference type="GO" id="GO:0004674">
    <property type="term" value="F:protein serine/threonine kinase activity"/>
    <property type="evidence" value="ECO:0007669"/>
    <property type="project" value="UniProtKB-KW"/>
</dbReference>
<dbReference type="SMART" id="SM00387">
    <property type="entry name" value="HATPase_c"/>
    <property type="match status" value="1"/>
</dbReference>
<dbReference type="SMART" id="SM00220">
    <property type="entry name" value="S_TKc"/>
    <property type="match status" value="1"/>
</dbReference>
<dbReference type="InterPro" id="IPR036890">
    <property type="entry name" value="HATPase_C_sf"/>
</dbReference>
<evidence type="ECO:0000259" key="7">
    <source>
        <dbReference type="PROSITE" id="PS50011"/>
    </source>
</evidence>
<dbReference type="InterPro" id="IPR003018">
    <property type="entry name" value="GAF"/>
</dbReference>
<keyword evidence="3" id="KW-0597">Phosphoprotein</keyword>
<feature type="coiled-coil region" evidence="6">
    <location>
        <begin position="1502"/>
        <end position="1529"/>
    </location>
</feature>
<keyword evidence="4 9" id="KW-0808">Transferase</keyword>
<dbReference type="GO" id="GO:0005524">
    <property type="term" value="F:ATP binding"/>
    <property type="evidence" value="ECO:0007669"/>
    <property type="project" value="InterPro"/>
</dbReference>
<keyword evidence="9" id="KW-0723">Serine/threonine-protein kinase</keyword>
<dbReference type="Gene3D" id="3.30.565.10">
    <property type="entry name" value="Histidine kinase-like ATPase, C-terminal domain"/>
    <property type="match status" value="1"/>
</dbReference>
<dbReference type="PANTHER" id="PTHR43642:SF1">
    <property type="entry name" value="HYBRID SIGNAL TRANSDUCTION HISTIDINE KINASE G"/>
    <property type="match status" value="1"/>
</dbReference>
<proteinExistence type="predicted"/>
<dbReference type="PRINTS" id="PR00344">
    <property type="entry name" value="BCTRLSENSOR"/>
</dbReference>
<dbReference type="Pfam" id="PF00069">
    <property type="entry name" value="Pkinase"/>
    <property type="match status" value="1"/>
</dbReference>
<dbReference type="Gene3D" id="3.40.50.300">
    <property type="entry name" value="P-loop containing nucleotide triphosphate hydrolases"/>
    <property type="match status" value="1"/>
</dbReference>
<evidence type="ECO:0000256" key="2">
    <source>
        <dbReference type="ARBA" id="ARBA00012438"/>
    </source>
</evidence>
<dbReference type="PANTHER" id="PTHR43642">
    <property type="entry name" value="HYBRID SIGNAL TRANSDUCTION HISTIDINE KINASE G"/>
    <property type="match status" value="1"/>
</dbReference>
<dbReference type="Pfam" id="PF01590">
    <property type="entry name" value="GAF"/>
    <property type="match status" value="1"/>
</dbReference>
<name>A0A0V7ZS96_9CYAN</name>
<protein>
    <recommendedName>
        <fullName evidence="2">histidine kinase</fullName>
        <ecNumber evidence="2">2.7.13.3</ecNumber>
    </recommendedName>
</protein>
<dbReference type="PROSITE" id="PS50109">
    <property type="entry name" value="HIS_KIN"/>
    <property type="match status" value="1"/>
</dbReference>
<evidence type="ECO:0000256" key="6">
    <source>
        <dbReference type="SAM" id="Coils"/>
    </source>
</evidence>
<sequence length="1798" mass="203186">MFMVKISGYHVIEELYNGSRTMVYRAVREDDQKPVVIKLLKNPYPNFKELLHFRNQYTIAKSLDILSIVRPYSLEFCDNSYALVMEDFGGISLHQYMHNGKFKSVVDILSATLQVAEILHSLHQNRVIHKDIKPANILINPQTKEIKLIDFSIASLLPLETQEIKNPNVLEGTLAYLSPEQTGRMNRGIDYRTDFYSLGVTLFELLVGELPFPTTDPMELLHCHIAHPVIFPDPSQEIIPAMVRAIVLKLMSKNAEDRYQNALGLKYDLEFCVQQWRAIGEITAFELGERDACDRFIVSEKLYGRKAEVQTLLDAFERVAAGKTEMMLVAGLSGIGKTAVVNEVHKPITRQQGYFIQGKFDQFNRNVPFSAFVQAFRSLMGQLLGEPDSALKIWKEKILQAVGESGQVILEVIPELEHIIGKQPAVPKLLDGAAQTRFNLLFGKFVRVFTTKEHPLVIFLDDLQWADSASLNLLKLLMDDSDSGYLLVLGAYRDNEVFPAHPLMLVLNEIGKQGTQLNTLTLATLDCSDITCLVADTLRCSAEVAVPLSQLVYQKTHGNPFFATQFLQGLYTEDAIFFNSEVGYWECDLAMIRQLAITDDVVEFMVGRLQKLPEATQEILKLAACIGNRFNLETLAAICEVRQDEVAADLWMVLRQGLVIPESETYKFFQAEQSEEKRADDISVGYRFLHDRVQQASYSLIPEDQKQRTHLRIGQLLLSSTRTQELETQIFNIANQLNIGIELINNKSERVELASLNLRAAQKAKKSIAYSAAVKYLNVGIKLLECEDWDNEYELKFNLHKECSEAEYLQGDIEKSEILAHKTLVKAKSAIEKVEIYNLLIIQHTVTAKYQDAINEGKIALDLLGIQWNENNLSQELDDELKSTRNRLGNRDIASLIDLPEIKVPEKRSAIAVLHNLLPATFSVNQELWSVLVVKMVNLSLQYGHTSECCFGYSFYGVLVISIFGDYESGYEFGILSLKLSQKFNDPAQQSKACNILAAFLLYWKKHISNCESINNQGYAAGLESGQLQFTGYIAYNRILSIFHSGKNLSEVLKDFPVYLPILDQIQHYYAYDITIGIQLAISNLITLNQETLTGRFQGVDEIKYLETCHSRKSFPAICIYQILKAQTLYLFDQPKDALKYLVFAKETLGFIAGHFTVIEHNYYHSLSLLVCYKDTFTEDKSRILEQVLENQEQLKVWAKISQENFQHKFDLVEAEISRNSQDKLAAMELYDSAITRAKKNKFIQDEALANELAAKFYLEWGKEKVAAGYMQEAYYCYARWGATAKTNRLEANYPQLLYPILQHANQGFDPLLTLTSIFSSNSVISTTSKKNQSSDQNANTALDFVTILKASQAISSTINIEELLRKITQIVLQNSGGDFCAIILCEPDGEVRVRAIATLDVTDLSIFPLKDAKNLPVQLIQYVKHTGETVVINSPSSNLPIVDRYFFEQRFASVLCLPLLDRTQLRGILYLGNRNTTGVFHAERQATLHLLGTQAAIALENAQLYQQAQDYAQQLEESQLQLVQSEKMSALGNLVAGVAHEINNPLGFVSGNIVEVRNFIHDITKCLQCYRKSFPEPGEDIENLLEDLDIDFLLEDLQKMLNSMKFGCDRIRGISNSLRIFSRADTESKFKANVHQGIDSTLLILKYRLKAKNFRPEIEVIRDYGELPEIECFPGQLNQVFMNLLANAIDMFDEIAQEQSFEELQANPQRITIQTQLIDSHSVEICISDNGKGMSEEVCSKIFDRQFTTKAVGKGTGLGLAIAYQVAVEKHSGSLEVQSKIGQGTKFFISLPLVTPM</sequence>
<dbReference type="SUPFAM" id="SSF55781">
    <property type="entry name" value="GAF domain-like"/>
    <property type="match status" value="1"/>
</dbReference>
<dbReference type="SMART" id="SM00065">
    <property type="entry name" value="GAF"/>
    <property type="match status" value="1"/>
</dbReference>
<evidence type="ECO:0000256" key="4">
    <source>
        <dbReference type="ARBA" id="ARBA00022777"/>
    </source>
</evidence>
<dbReference type="Gene3D" id="1.10.510.10">
    <property type="entry name" value="Transferase(Phosphotransferase) domain 1"/>
    <property type="match status" value="1"/>
</dbReference>
<dbReference type="SUPFAM" id="SSF55874">
    <property type="entry name" value="ATPase domain of HSP90 chaperone/DNA topoisomerase II/histidine kinase"/>
    <property type="match status" value="1"/>
</dbReference>
<dbReference type="EMBL" id="LMTZ01000087">
    <property type="protein sequence ID" value="KST67475.1"/>
    <property type="molecule type" value="Genomic_DNA"/>
</dbReference>
<comment type="catalytic activity">
    <reaction evidence="1">
        <text>ATP + protein L-histidine = ADP + protein N-phospho-L-histidine.</text>
        <dbReference type="EC" id="2.7.13.3"/>
    </reaction>
</comment>
<dbReference type="SUPFAM" id="SSF47384">
    <property type="entry name" value="Homodimeric domain of signal transducing histidine kinase"/>
    <property type="match status" value="1"/>
</dbReference>
<keyword evidence="4 9" id="KW-0418">Kinase</keyword>
<keyword evidence="10" id="KW-1185">Reference proteome</keyword>
<dbReference type="Pfam" id="PF25503">
    <property type="entry name" value="TPR_CHK1"/>
    <property type="match status" value="1"/>
</dbReference>
<reference evidence="9 10" key="1">
    <citation type="journal article" date="2015" name="Genome Announc.">
        <title>Draft Genome of the Euendolithic (true boring) Cyanobacterium Mastigocoleus testarum strain BC008.</title>
        <authorList>
            <person name="Guida B.S."/>
            <person name="Garcia-Pichel F."/>
        </authorList>
    </citation>
    <scope>NUCLEOTIDE SEQUENCE [LARGE SCALE GENOMIC DNA]</scope>
    <source>
        <strain evidence="9 10">BC008</strain>
    </source>
</reference>
<keyword evidence="5" id="KW-0902">Two-component regulatory system</keyword>
<dbReference type="InterPro" id="IPR036097">
    <property type="entry name" value="HisK_dim/P_sf"/>
</dbReference>
<evidence type="ECO:0000256" key="3">
    <source>
        <dbReference type="ARBA" id="ARBA00022553"/>
    </source>
</evidence>
<dbReference type="InterPro" id="IPR008271">
    <property type="entry name" value="Ser/Thr_kinase_AS"/>
</dbReference>
<feature type="domain" description="Histidine kinase" evidence="8">
    <location>
        <begin position="1538"/>
        <end position="1796"/>
    </location>
</feature>
<dbReference type="Pfam" id="PF13191">
    <property type="entry name" value="AAA_16"/>
    <property type="match status" value="1"/>
</dbReference>
<dbReference type="InterPro" id="IPR000719">
    <property type="entry name" value="Prot_kinase_dom"/>
</dbReference>
<organism evidence="9 10">
    <name type="scientific">Mastigocoleus testarum BC008</name>
    <dbReference type="NCBI Taxonomy" id="371196"/>
    <lineage>
        <taxon>Bacteria</taxon>
        <taxon>Bacillati</taxon>
        <taxon>Cyanobacteriota</taxon>
        <taxon>Cyanophyceae</taxon>
        <taxon>Nostocales</taxon>
        <taxon>Hapalosiphonaceae</taxon>
        <taxon>Mastigocoleus</taxon>
    </lineage>
</organism>
<dbReference type="InterPro" id="IPR027417">
    <property type="entry name" value="P-loop_NTPase"/>
</dbReference>
<dbReference type="CDD" id="cd14014">
    <property type="entry name" value="STKc_PknB_like"/>
    <property type="match status" value="1"/>
</dbReference>
<dbReference type="InterPro" id="IPR011009">
    <property type="entry name" value="Kinase-like_dom_sf"/>
</dbReference>
<dbReference type="InterPro" id="IPR003594">
    <property type="entry name" value="HATPase_dom"/>
</dbReference>
<dbReference type="PROSITE" id="PS00108">
    <property type="entry name" value="PROTEIN_KINASE_ST"/>
    <property type="match status" value="1"/>
</dbReference>
<feature type="domain" description="Protein kinase" evidence="7">
    <location>
        <begin position="9"/>
        <end position="271"/>
    </location>
</feature>
<dbReference type="EC" id="2.7.13.3" evidence="2"/>
<dbReference type="Gene3D" id="3.30.450.40">
    <property type="match status" value="1"/>
</dbReference>
<evidence type="ECO:0000256" key="1">
    <source>
        <dbReference type="ARBA" id="ARBA00000085"/>
    </source>
</evidence>
<dbReference type="InterPro" id="IPR005467">
    <property type="entry name" value="His_kinase_dom"/>
</dbReference>
<dbReference type="InterPro" id="IPR004358">
    <property type="entry name" value="Sig_transdc_His_kin-like_C"/>
</dbReference>
<dbReference type="CDD" id="cd00082">
    <property type="entry name" value="HisKA"/>
    <property type="match status" value="1"/>
</dbReference>
<dbReference type="SUPFAM" id="SSF56112">
    <property type="entry name" value="Protein kinase-like (PK-like)"/>
    <property type="match status" value="1"/>
</dbReference>
<dbReference type="Gene3D" id="3.30.200.20">
    <property type="entry name" value="Phosphorylase Kinase, domain 1"/>
    <property type="match status" value="1"/>
</dbReference>
<dbReference type="GO" id="GO:0000155">
    <property type="term" value="F:phosphorelay sensor kinase activity"/>
    <property type="evidence" value="ECO:0007669"/>
    <property type="project" value="InterPro"/>
</dbReference>
<evidence type="ECO:0000313" key="9">
    <source>
        <dbReference type="EMBL" id="KST67475.1"/>
    </source>
</evidence>
<evidence type="ECO:0000256" key="5">
    <source>
        <dbReference type="ARBA" id="ARBA00023012"/>
    </source>
</evidence>